<dbReference type="EMBL" id="KB096983">
    <property type="protein sequence ID" value="ESO00290.1"/>
    <property type="molecule type" value="Genomic_DNA"/>
</dbReference>
<dbReference type="InParanoid" id="T1FA79"/>
<dbReference type="AlphaFoldDB" id="T1FA79"/>
<accession>T1FA79</accession>
<name>T1FA79_HELRO</name>
<dbReference type="HOGENOM" id="CLU_1654033_0_0_1"/>
<reference evidence="3" key="1">
    <citation type="submission" date="2012-12" db="EMBL/GenBank/DDBJ databases">
        <authorList>
            <person name="Hellsten U."/>
            <person name="Grimwood J."/>
            <person name="Chapman J.A."/>
            <person name="Shapiro H."/>
            <person name="Aerts A."/>
            <person name="Otillar R.P."/>
            <person name="Terry A.Y."/>
            <person name="Boore J.L."/>
            <person name="Simakov O."/>
            <person name="Marletaz F."/>
            <person name="Cho S.-J."/>
            <person name="Edsinger-Gonzales E."/>
            <person name="Havlak P."/>
            <person name="Kuo D.-H."/>
            <person name="Larsson T."/>
            <person name="Lv J."/>
            <person name="Arendt D."/>
            <person name="Savage R."/>
            <person name="Osoegawa K."/>
            <person name="de Jong P."/>
            <person name="Lindberg D.R."/>
            <person name="Seaver E.C."/>
            <person name="Weisblat D.A."/>
            <person name="Putnam N.H."/>
            <person name="Grigoriev I.V."/>
            <person name="Rokhsar D.S."/>
        </authorList>
    </citation>
    <scope>NUCLEOTIDE SEQUENCE</scope>
</reference>
<reference evidence="1 3" key="2">
    <citation type="journal article" date="2013" name="Nature">
        <title>Insights into bilaterian evolution from three spiralian genomes.</title>
        <authorList>
            <person name="Simakov O."/>
            <person name="Marletaz F."/>
            <person name="Cho S.J."/>
            <person name="Edsinger-Gonzales E."/>
            <person name="Havlak P."/>
            <person name="Hellsten U."/>
            <person name="Kuo D.H."/>
            <person name="Larsson T."/>
            <person name="Lv J."/>
            <person name="Arendt D."/>
            <person name="Savage R."/>
            <person name="Osoegawa K."/>
            <person name="de Jong P."/>
            <person name="Grimwood J."/>
            <person name="Chapman J.A."/>
            <person name="Shapiro H."/>
            <person name="Aerts A."/>
            <person name="Otillar R.P."/>
            <person name="Terry A.Y."/>
            <person name="Boore J.L."/>
            <person name="Grigoriev I.V."/>
            <person name="Lindberg D.R."/>
            <person name="Seaver E.C."/>
            <person name="Weisblat D.A."/>
            <person name="Putnam N.H."/>
            <person name="Rokhsar D.S."/>
        </authorList>
    </citation>
    <scope>NUCLEOTIDE SEQUENCE</scope>
</reference>
<evidence type="ECO:0000313" key="3">
    <source>
        <dbReference type="Proteomes" id="UP000015101"/>
    </source>
</evidence>
<dbReference type="KEGG" id="hro:HELRODRAFT_176155"/>
<dbReference type="EMBL" id="AMQM01005563">
    <property type="status" value="NOT_ANNOTATED_CDS"/>
    <property type="molecule type" value="Genomic_DNA"/>
</dbReference>
<reference evidence="2" key="3">
    <citation type="submission" date="2015-06" db="UniProtKB">
        <authorList>
            <consortium name="EnsemblMetazoa"/>
        </authorList>
    </citation>
    <scope>IDENTIFICATION</scope>
</reference>
<dbReference type="RefSeq" id="XP_009021724.1">
    <property type="nucleotide sequence ID" value="XM_009023476.1"/>
</dbReference>
<protein>
    <submittedName>
        <fullName evidence="1 2">Uncharacterized protein</fullName>
    </submittedName>
</protein>
<dbReference type="Proteomes" id="UP000015101">
    <property type="component" value="Unassembled WGS sequence"/>
</dbReference>
<sequence length="160" mass="17274">MANNFPFAQWASNGVCRPSTGYFVAGSGLEGQPICIQTPTVVPIATNSVKATPEIVNVPGNFGYQYKVAYIAPHAALPATGAWPAQTSAPMQTRAQYPVLVDLGQLYKKTTSGPVVEPQKKKITTKYVNECCIGCNPCCCGEKILLKDFTSKENMNRIKI</sequence>
<dbReference type="EnsemblMetazoa" id="HelroT176155">
    <property type="protein sequence ID" value="HelroP176155"/>
    <property type="gene ID" value="HelroG176155"/>
</dbReference>
<organism evidence="2 3">
    <name type="scientific">Helobdella robusta</name>
    <name type="common">Californian leech</name>
    <dbReference type="NCBI Taxonomy" id="6412"/>
    <lineage>
        <taxon>Eukaryota</taxon>
        <taxon>Metazoa</taxon>
        <taxon>Spiralia</taxon>
        <taxon>Lophotrochozoa</taxon>
        <taxon>Annelida</taxon>
        <taxon>Clitellata</taxon>
        <taxon>Hirudinea</taxon>
        <taxon>Rhynchobdellida</taxon>
        <taxon>Glossiphoniidae</taxon>
        <taxon>Helobdella</taxon>
    </lineage>
</organism>
<proteinExistence type="predicted"/>
<evidence type="ECO:0000313" key="2">
    <source>
        <dbReference type="EnsemblMetazoa" id="HelroP176155"/>
    </source>
</evidence>
<dbReference type="GeneID" id="20205728"/>
<evidence type="ECO:0000313" key="1">
    <source>
        <dbReference type="EMBL" id="ESO00290.1"/>
    </source>
</evidence>
<keyword evidence="3" id="KW-1185">Reference proteome</keyword>
<gene>
    <name evidence="2" type="primary">20205728</name>
    <name evidence="1" type="ORF">HELRODRAFT_176155</name>
</gene>
<dbReference type="CTD" id="20205728"/>